<organism evidence="2 3">
    <name type="scientific">Brassicogethes aeneus</name>
    <name type="common">Rape pollen beetle</name>
    <name type="synonym">Meligethes aeneus</name>
    <dbReference type="NCBI Taxonomy" id="1431903"/>
    <lineage>
        <taxon>Eukaryota</taxon>
        <taxon>Metazoa</taxon>
        <taxon>Ecdysozoa</taxon>
        <taxon>Arthropoda</taxon>
        <taxon>Hexapoda</taxon>
        <taxon>Insecta</taxon>
        <taxon>Pterygota</taxon>
        <taxon>Neoptera</taxon>
        <taxon>Endopterygota</taxon>
        <taxon>Coleoptera</taxon>
        <taxon>Polyphaga</taxon>
        <taxon>Cucujiformia</taxon>
        <taxon>Nitidulidae</taxon>
        <taxon>Meligethinae</taxon>
        <taxon>Brassicogethes</taxon>
    </lineage>
</organism>
<feature type="compositionally biased region" description="Basic residues" evidence="1">
    <location>
        <begin position="195"/>
        <end position="205"/>
    </location>
</feature>
<protein>
    <submittedName>
        <fullName evidence="2">Uncharacterized protein</fullName>
    </submittedName>
</protein>
<feature type="compositionally biased region" description="Basic and acidic residues" evidence="1">
    <location>
        <begin position="68"/>
        <end position="87"/>
    </location>
</feature>
<evidence type="ECO:0000256" key="1">
    <source>
        <dbReference type="SAM" id="MobiDB-lite"/>
    </source>
</evidence>
<dbReference type="EMBL" id="OV121133">
    <property type="protein sequence ID" value="CAH0550227.1"/>
    <property type="molecule type" value="Genomic_DNA"/>
</dbReference>
<proteinExistence type="predicted"/>
<evidence type="ECO:0000313" key="2">
    <source>
        <dbReference type="EMBL" id="CAH0550227.1"/>
    </source>
</evidence>
<sequence>MHQDSDIFCLRDTKAGENDGRGIFSSNGSCSMRTNKKPNVYHEDAFQYGSSTKTNYFANPVVEREDGMQERKVEVAPERVPEPAREEEVVEPVEPVEVMEDDVVLPKAEVENANKVEETEAEFAPEVVLEQDTCAEEVEPVEVKKSDEVLPKLKKKTVYQKANGVDEKVSSSTILRNPLTGAGMEGEELKDERKHMKSKTGKWIW</sequence>
<evidence type="ECO:0000313" key="3">
    <source>
        <dbReference type="Proteomes" id="UP001154078"/>
    </source>
</evidence>
<feature type="region of interest" description="Disordered" evidence="1">
    <location>
        <begin position="166"/>
        <end position="205"/>
    </location>
</feature>
<dbReference type="Proteomes" id="UP001154078">
    <property type="component" value="Chromosome 2"/>
</dbReference>
<accession>A0A9P0AYC1</accession>
<feature type="region of interest" description="Disordered" evidence="1">
    <location>
        <begin position="68"/>
        <end position="97"/>
    </location>
</feature>
<name>A0A9P0AYC1_BRAAE</name>
<reference evidence="2" key="1">
    <citation type="submission" date="2021-12" db="EMBL/GenBank/DDBJ databases">
        <authorList>
            <person name="King R."/>
        </authorList>
    </citation>
    <scope>NUCLEOTIDE SEQUENCE</scope>
</reference>
<gene>
    <name evidence="2" type="ORF">MELIAE_LOCUS3094</name>
</gene>
<dbReference type="OrthoDB" id="6712682at2759"/>
<keyword evidence="3" id="KW-1185">Reference proteome</keyword>
<dbReference type="AlphaFoldDB" id="A0A9P0AYC1"/>